<keyword evidence="1" id="KW-0472">Membrane</keyword>
<name>A0AAW6TZQ4_9BACT</name>
<keyword evidence="3" id="KW-1185">Reference proteome</keyword>
<comment type="caution">
    <text evidence="2">The sequence shown here is derived from an EMBL/GenBank/DDBJ whole genome shotgun (WGS) entry which is preliminary data.</text>
</comment>
<dbReference type="InterPro" id="IPR050696">
    <property type="entry name" value="FtsA/MreB"/>
</dbReference>
<accession>A0AAW6TZQ4</accession>
<reference evidence="2" key="1">
    <citation type="submission" date="2023-05" db="EMBL/GenBank/DDBJ databases">
        <title>Anaerotaeda fermentans gen. nov., sp. nov., a novel anaerobic planctomycete of the new family within the order Sedimentisphaerales isolated from Taman Peninsula, Russia.</title>
        <authorList>
            <person name="Khomyakova M.A."/>
            <person name="Merkel A.Y."/>
            <person name="Slobodkin A.I."/>
        </authorList>
    </citation>
    <scope>NUCLEOTIDE SEQUENCE</scope>
    <source>
        <strain evidence="2">M17dextr</strain>
    </source>
</reference>
<evidence type="ECO:0000313" key="2">
    <source>
        <dbReference type="EMBL" id="MDI6451117.1"/>
    </source>
</evidence>
<dbReference type="RefSeq" id="WP_349246526.1">
    <property type="nucleotide sequence ID" value="NZ_JASCXX010000028.1"/>
</dbReference>
<dbReference type="InterPro" id="IPR005883">
    <property type="entry name" value="PilM"/>
</dbReference>
<dbReference type="EMBL" id="JASCXX010000028">
    <property type="protein sequence ID" value="MDI6451117.1"/>
    <property type="molecule type" value="Genomic_DNA"/>
</dbReference>
<proteinExistence type="predicted"/>
<keyword evidence="1" id="KW-0812">Transmembrane</keyword>
<dbReference type="PANTHER" id="PTHR32432">
    <property type="entry name" value="CELL DIVISION PROTEIN FTSA-RELATED"/>
    <property type="match status" value="1"/>
</dbReference>
<protein>
    <submittedName>
        <fullName evidence="2">Pilus assembly protein PilM</fullName>
    </submittedName>
</protein>
<dbReference type="PANTHER" id="PTHR32432:SF3">
    <property type="entry name" value="ETHANOLAMINE UTILIZATION PROTEIN EUTJ"/>
    <property type="match status" value="1"/>
</dbReference>
<dbReference type="AlphaFoldDB" id="A0AAW6TZQ4"/>
<organism evidence="2 3">
    <name type="scientific">Anaerobaca lacustris</name>
    <dbReference type="NCBI Taxonomy" id="3044600"/>
    <lineage>
        <taxon>Bacteria</taxon>
        <taxon>Pseudomonadati</taxon>
        <taxon>Planctomycetota</taxon>
        <taxon>Phycisphaerae</taxon>
        <taxon>Sedimentisphaerales</taxon>
        <taxon>Anaerobacaceae</taxon>
        <taxon>Anaerobaca</taxon>
    </lineage>
</organism>
<sequence length="503" mass="54119">MKSSGKTATGIEIGAAEIRIVSARKTGAGIQVVAATRVAVEPGTIQDGCVVDSQKLIQILKVLRKQHKVRSRRVTVSLPAECSVARIVMLSEGDPQHIARFVQDEIRQYASLSGRETVSDFQVITPGRPGAPGRILVVGADRGLAIAVSEACRHAGFVIGAIEPAVAACVRLLDAVQASDPSAVRRLLAIRREEALTLCIFSGGRLDFVRTKGIGAADVSDRCIRDEINAAIQFYDTEHADKPQPWHVVILDESEQAAPDGLAESMRTGILADHVDVWTDGTLPDGVAADPQVRGVPSATALGSALRSLVAGEHGAQVNLLCADTAETESIRRTVLVTANALAVLVLLTVLIVGGLQLLFQRTARNVASVKLAQLTRGELELAVAMDQLEYVEQRNQVLADELDCLRSISESRQDVNWVQLLTDIQTSTPQMVRIVSLSTDAGSDIVMDGISRSYEAVHTFVAMLNRSARVQRASLLETRRAGAHEGYVRFAVRCSLYSMEMP</sequence>
<dbReference type="Pfam" id="PF11104">
    <property type="entry name" value="PilM_2"/>
    <property type="match status" value="1"/>
</dbReference>
<dbReference type="Pfam" id="PF05137">
    <property type="entry name" value="PilN"/>
    <property type="match status" value="1"/>
</dbReference>
<gene>
    <name evidence="2" type="primary">pilM</name>
    <name evidence="2" type="ORF">QJ522_18795</name>
</gene>
<feature type="transmembrane region" description="Helical" evidence="1">
    <location>
        <begin position="341"/>
        <end position="360"/>
    </location>
</feature>
<dbReference type="InterPro" id="IPR007813">
    <property type="entry name" value="PilN"/>
</dbReference>
<keyword evidence="1" id="KW-1133">Transmembrane helix</keyword>
<evidence type="ECO:0000313" key="3">
    <source>
        <dbReference type="Proteomes" id="UP001431776"/>
    </source>
</evidence>
<dbReference type="Gene3D" id="3.30.420.40">
    <property type="match status" value="1"/>
</dbReference>
<dbReference type="Proteomes" id="UP001431776">
    <property type="component" value="Unassembled WGS sequence"/>
</dbReference>
<evidence type="ECO:0000256" key="1">
    <source>
        <dbReference type="SAM" id="Phobius"/>
    </source>
</evidence>